<dbReference type="Gene3D" id="3.40.630.30">
    <property type="match status" value="1"/>
</dbReference>
<dbReference type="Pfam" id="PF13302">
    <property type="entry name" value="Acetyltransf_3"/>
    <property type="match status" value="1"/>
</dbReference>
<name>A0A367Z069_9ACTN</name>
<reference evidence="2 3" key="1">
    <citation type="submission" date="2018-07" db="EMBL/GenBank/DDBJ databases">
        <title>Desertimonas flava gen. nov. sp. nov.</title>
        <authorList>
            <person name="Liu S."/>
        </authorList>
    </citation>
    <scope>NUCLEOTIDE SEQUENCE [LARGE SCALE GENOMIC DNA]</scope>
    <source>
        <strain evidence="2 3">16Sb5-5</strain>
    </source>
</reference>
<accession>A0A367Z069</accession>
<proteinExistence type="predicted"/>
<comment type="caution">
    <text evidence="2">The sequence shown here is derived from an EMBL/GenBank/DDBJ whole genome shotgun (WGS) entry which is preliminary data.</text>
</comment>
<dbReference type="SUPFAM" id="SSF55729">
    <property type="entry name" value="Acyl-CoA N-acyltransferases (Nat)"/>
    <property type="match status" value="1"/>
</dbReference>
<dbReference type="GO" id="GO:0016747">
    <property type="term" value="F:acyltransferase activity, transferring groups other than amino-acyl groups"/>
    <property type="evidence" value="ECO:0007669"/>
    <property type="project" value="InterPro"/>
</dbReference>
<dbReference type="PANTHER" id="PTHR43792:SF1">
    <property type="entry name" value="N-ACETYLTRANSFERASE DOMAIN-CONTAINING PROTEIN"/>
    <property type="match status" value="1"/>
</dbReference>
<feature type="domain" description="N-acetyltransferase" evidence="1">
    <location>
        <begin position="8"/>
        <end position="169"/>
    </location>
</feature>
<organism evidence="2 3">
    <name type="scientific">Desertihabitans brevis</name>
    <dbReference type="NCBI Taxonomy" id="2268447"/>
    <lineage>
        <taxon>Bacteria</taxon>
        <taxon>Bacillati</taxon>
        <taxon>Actinomycetota</taxon>
        <taxon>Actinomycetes</taxon>
        <taxon>Propionibacteriales</taxon>
        <taxon>Propionibacteriaceae</taxon>
        <taxon>Desertihabitans</taxon>
    </lineage>
</organism>
<dbReference type="PROSITE" id="PS51186">
    <property type="entry name" value="GNAT"/>
    <property type="match status" value="1"/>
</dbReference>
<keyword evidence="3" id="KW-1185">Reference proteome</keyword>
<keyword evidence="2" id="KW-0808">Transferase</keyword>
<protein>
    <submittedName>
        <fullName evidence="2">N-acetyltransferase</fullName>
    </submittedName>
</protein>
<gene>
    <name evidence="2" type="ORF">DT076_02255</name>
</gene>
<dbReference type="AlphaFoldDB" id="A0A367Z069"/>
<dbReference type="InterPro" id="IPR051531">
    <property type="entry name" value="N-acetyltransferase"/>
</dbReference>
<dbReference type="PANTHER" id="PTHR43792">
    <property type="entry name" value="GNAT FAMILY, PUTATIVE (AFU_ORTHOLOGUE AFUA_3G00765)-RELATED-RELATED"/>
    <property type="match status" value="1"/>
</dbReference>
<evidence type="ECO:0000259" key="1">
    <source>
        <dbReference type="PROSITE" id="PS51186"/>
    </source>
</evidence>
<evidence type="ECO:0000313" key="3">
    <source>
        <dbReference type="Proteomes" id="UP000252770"/>
    </source>
</evidence>
<dbReference type="Proteomes" id="UP000252770">
    <property type="component" value="Unassembled WGS sequence"/>
</dbReference>
<evidence type="ECO:0000313" key="2">
    <source>
        <dbReference type="EMBL" id="RCK71530.1"/>
    </source>
</evidence>
<dbReference type="InterPro" id="IPR016181">
    <property type="entry name" value="Acyl_CoA_acyltransferase"/>
</dbReference>
<dbReference type="InterPro" id="IPR000182">
    <property type="entry name" value="GNAT_dom"/>
</dbReference>
<dbReference type="EMBL" id="QOUI01000001">
    <property type="protein sequence ID" value="RCK71530.1"/>
    <property type="molecule type" value="Genomic_DNA"/>
</dbReference>
<sequence length="169" mass="19274">MRLETERLLLRPWRPEEARVQRELWAERDPRVPASRRIDAEGRPSLTDLERWIREDRGLPRPGLLALETRGSGEVVGYCGLVAGRGDLQGQPELAFELLRRVHGQGLATEAARAVLDWVREHEPRRVWATVREWNTASRRVLAKLGFVETGRVDADPVHGDSIYTALDL</sequence>